<dbReference type="SUPFAM" id="SSF51735">
    <property type="entry name" value="NAD(P)-binding Rossmann-fold domains"/>
    <property type="match status" value="1"/>
</dbReference>
<gene>
    <name evidence="2" type="ORF">Aglo03_13560</name>
</gene>
<dbReference type="EMBL" id="BSSD01000001">
    <property type="protein sequence ID" value="GLW90540.1"/>
    <property type="molecule type" value="Genomic_DNA"/>
</dbReference>
<dbReference type="Proteomes" id="UP001165042">
    <property type="component" value="Unassembled WGS sequence"/>
</dbReference>
<dbReference type="PANTHER" id="PTHR43245:SF13">
    <property type="entry name" value="UDP-D-APIOSE_UDP-D-XYLOSE SYNTHASE 2"/>
    <property type="match status" value="1"/>
</dbReference>
<dbReference type="Pfam" id="PF01370">
    <property type="entry name" value="Epimerase"/>
    <property type="match status" value="1"/>
</dbReference>
<sequence length="314" mass="33968">MSTTQQLHVVFGTGPAGLTLVDELVSRGHRVRAVNRSGQAPVSAEVVAADITDLDAMRSVCADATVIYNCAHAPYELWDDLLPKLQAGFLAGAKSSGARLVVTDTLYMYGPTGGAPMTEETPHRATSHKGRLRSEIADRYLSSDVPVTLARAADFYGPRVINSALGGAVFFPALQGAPVYALGDIDQPHAYSYIGDVARALATLGERDEALGRVWHVPTTSDHTTRQVHDLIGQRLGAQIRHDVLPAATDQAWGPFDAVFMREYAELFYQYLEPQIVDCQAIADTFGLRATPITDALDVTLEWYRSLTAAPVSE</sequence>
<dbReference type="InterPro" id="IPR001509">
    <property type="entry name" value="Epimerase_deHydtase"/>
</dbReference>
<protein>
    <submittedName>
        <fullName evidence="2">Epimerase</fullName>
    </submittedName>
</protein>
<comment type="caution">
    <text evidence="2">The sequence shown here is derived from an EMBL/GenBank/DDBJ whole genome shotgun (WGS) entry which is preliminary data.</text>
</comment>
<proteinExistence type="predicted"/>
<feature type="domain" description="NAD-dependent epimerase/dehydratase" evidence="1">
    <location>
        <begin position="12"/>
        <end position="209"/>
    </location>
</feature>
<accession>A0A9W6QIY6</accession>
<dbReference type="RefSeq" id="WP_285608610.1">
    <property type="nucleotide sequence ID" value="NZ_BSSD01000001.1"/>
</dbReference>
<dbReference type="AlphaFoldDB" id="A0A9W6QIY6"/>
<reference evidence="2" key="1">
    <citation type="submission" date="2023-02" db="EMBL/GenBank/DDBJ databases">
        <title>Actinokineospora globicatena NBRC 15670.</title>
        <authorList>
            <person name="Ichikawa N."/>
            <person name="Sato H."/>
            <person name="Tonouchi N."/>
        </authorList>
    </citation>
    <scope>NUCLEOTIDE SEQUENCE</scope>
    <source>
        <strain evidence="2">NBRC 15670</strain>
    </source>
</reference>
<dbReference type="Gene3D" id="3.40.50.720">
    <property type="entry name" value="NAD(P)-binding Rossmann-like Domain"/>
    <property type="match status" value="1"/>
</dbReference>
<dbReference type="InterPro" id="IPR036291">
    <property type="entry name" value="NAD(P)-bd_dom_sf"/>
</dbReference>
<keyword evidence="3" id="KW-1185">Reference proteome</keyword>
<organism evidence="2 3">
    <name type="scientific">Actinokineospora globicatena</name>
    <dbReference type="NCBI Taxonomy" id="103729"/>
    <lineage>
        <taxon>Bacteria</taxon>
        <taxon>Bacillati</taxon>
        <taxon>Actinomycetota</taxon>
        <taxon>Actinomycetes</taxon>
        <taxon>Pseudonocardiales</taxon>
        <taxon>Pseudonocardiaceae</taxon>
        <taxon>Actinokineospora</taxon>
    </lineage>
</organism>
<dbReference type="InterPro" id="IPR050177">
    <property type="entry name" value="Lipid_A_modif_metabolic_enz"/>
</dbReference>
<evidence type="ECO:0000313" key="3">
    <source>
        <dbReference type="Proteomes" id="UP001165042"/>
    </source>
</evidence>
<evidence type="ECO:0000313" key="2">
    <source>
        <dbReference type="EMBL" id="GLW90540.1"/>
    </source>
</evidence>
<evidence type="ECO:0000259" key="1">
    <source>
        <dbReference type="Pfam" id="PF01370"/>
    </source>
</evidence>
<name>A0A9W6QIY6_9PSEU</name>
<dbReference type="PANTHER" id="PTHR43245">
    <property type="entry name" value="BIFUNCTIONAL POLYMYXIN RESISTANCE PROTEIN ARNA"/>
    <property type="match status" value="1"/>
</dbReference>